<feature type="compositionally biased region" description="Polar residues" evidence="12">
    <location>
        <begin position="571"/>
        <end position="588"/>
    </location>
</feature>
<feature type="domain" description="SH3" evidence="13">
    <location>
        <begin position="253"/>
        <end position="312"/>
    </location>
</feature>
<dbReference type="Pfam" id="PF00790">
    <property type="entry name" value="VHS"/>
    <property type="match status" value="1"/>
</dbReference>
<evidence type="ECO:0000256" key="11">
    <source>
        <dbReference type="PROSITE-ProRule" id="PRU00192"/>
    </source>
</evidence>
<reference evidence="15" key="1">
    <citation type="submission" date="2016-04" db="EMBL/GenBank/DDBJ databases">
        <authorList>
            <person name="Evans L.H."/>
            <person name="Alamgir A."/>
            <person name="Owens N."/>
            <person name="Weber N.D."/>
            <person name="Virtaneva K."/>
            <person name="Barbian K."/>
            <person name="Babar A."/>
            <person name="Rosenke K."/>
        </authorList>
    </citation>
    <scope>NUCLEOTIDE SEQUENCE</scope>
    <source>
        <strain evidence="15">UB2112</strain>
    </source>
</reference>
<name>A0A1K0G7H2_9BASI</name>
<evidence type="ECO:0000256" key="5">
    <source>
        <dbReference type="ARBA" id="ARBA00018978"/>
    </source>
</evidence>
<evidence type="ECO:0000313" key="17">
    <source>
        <dbReference type="Proteomes" id="UP000179920"/>
    </source>
</evidence>
<keyword evidence="8" id="KW-0967">Endosome</keyword>
<sequence length="594" mass="65434">MFAAKNPFEDIVLKATSEELTSENWELNLEVCDKVSSGGESAARNCVAAIQKRLVHRNANIQLYALTLADAVAKNCGLTAHQELAGRSFTQTLARICLDRNTHATVKKRCYGLVKEWAGEFDDESLGLMKDTYESLKSQDAVVEDEGPSTQPREPTSEQLRAEDEELRRALELSLKDQGGRNAYNSYDTQQAEASGSSAPVTAAAAAASSSYSQPQTSQYSAPPAQQHSTNANASTSAASAHPAALSATAIPAVASRVRALYDFSPNEPGELAFSRGEIIRVLDSVYEHWWRGEVRGEAGIFPVNYVEILPDPTPEELQREAEMEARIFSQAADIDRLLNKLRSLDPVRDNLAEDEELQELYQKSLAMRPKIVKLIDRYSNKITELKAMNDKFVHARGSFDEMMEQSLSRYNPAGHSSQDYLRPRPELQHQASASSADYAQHHGYSNPHGYPAQSTPGVPAPHDQQSQYPYNPQVQHGYPQSTGPAPVDPNYGPSGHAGAQPQHQPPLTYPGMPQDQQYQPTPHDDEKRRLYERARAESEAFQQQHFQHPQAHPSSNGYSPGYPSQPDASGLNQQMGNMNIGGSSSYPSHPVGH</sequence>
<evidence type="ECO:0000256" key="1">
    <source>
        <dbReference type="ARBA" id="ARBA00002654"/>
    </source>
</evidence>
<dbReference type="GO" id="GO:0010008">
    <property type="term" value="C:endosome membrane"/>
    <property type="evidence" value="ECO:0007669"/>
    <property type="project" value="UniProtKB-SubCell"/>
</dbReference>
<dbReference type="GO" id="GO:0043328">
    <property type="term" value="P:protein transport to vacuole involved in ubiquitin-dependent protein catabolic process via the multivesicular body sorting pathway"/>
    <property type="evidence" value="ECO:0007669"/>
    <property type="project" value="TreeGrafter"/>
</dbReference>
<gene>
    <name evidence="16" type="ORF">UBRO2_00095</name>
    <name evidence="15" type="ORF">UBRO_06640</name>
</gene>
<dbReference type="EMBL" id="LT558127">
    <property type="protein sequence ID" value="SAM83647.1"/>
    <property type="molecule type" value="Genomic_DNA"/>
</dbReference>
<keyword evidence="6 11" id="KW-0728">SH3 domain</keyword>
<dbReference type="InterPro" id="IPR001452">
    <property type="entry name" value="SH3_domain"/>
</dbReference>
<evidence type="ECO:0000313" key="18">
    <source>
        <dbReference type="Proteomes" id="UP000658997"/>
    </source>
</evidence>
<dbReference type="SUPFAM" id="SSF48464">
    <property type="entry name" value="ENTH/VHS domain"/>
    <property type="match status" value="1"/>
</dbReference>
<dbReference type="PANTHER" id="PTHR45929">
    <property type="entry name" value="JAK PATHWAY SIGNAL TRANSDUCTION ADAPTOR MOLECULE"/>
    <property type="match status" value="1"/>
</dbReference>
<dbReference type="GO" id="GO:0043130">
    <property type="term" value="F:ubiquitin binding"/>
    <property type="evidence" value="ECO:0007669"/>
    <property type="project" value="InterPro"/>
</dbReference>
<dbReference type="InterPro" id="IPR003903">
    <property type="entry name" value="UIM_dom"/>
</dbReference>
<organism evidence="15 17">
    <name type="scientific">Ustilago bromivora</name>
    <dbReference type="NCBI Taxonomy" id="307758"/>
    <lineage>
        <taxon>Eukaryota</taxon>
        <taxon>Fungi</taxon>
        <taxon>Dikarya</taxon>
        <taxon>Basidiomycota</taxon>
        <taxon>Ustilaginomycotina</taxon>
        <taxon>Ustilaginomycetes</taxon>
        <taxon>Ustilaginales</taxon>
        <taxon>Ustilaginaceae</taxon>
        <taxon>Ustilago</taxon>
    </lineage>
</organism>
<dbReference type="Proteomes" id="UP000658997">
    <property type="component" value="Unassembled WGS sequence"/>
</dbReference>
<dbReference type="InterPro" id="IPR050670">
    <property type="entry name" value="STAM"/>
</dbReference>
<dbReference type="PROSITE" id="PS50179">
    <property type="entry name" value="VHS"/>
    <property type="match status" value="1"/>
</dbReference>
<feature type="region of interest" description="Disordered" evidence="12">
    <location>
        <begin position="214"/>
        <end position="238"/>
    </location>
</feature>
<evidence type="ECO:0000256" key="2">
    <source>
        <dbReference type="ARBA" id="ARBA00004125"/>
    </source>
</evidence>
<dbReference type="EMBL" id="ULHB01000001">
    <property type="protein sequence ID" value="SYW73820.1"/>
    <property type="molecule type" value="Genomic_DNA"/>
</dbReference>
<dbReference type="CDD" id="cd11805">
    <property type="entry name" value="SH3_GRB2_like_C"/>
    <property type="match status" value="1"/>
</dbReference>
<dbReference type="InterPro" id="IPR002014">
    <property type="entry name" value="VHS_dom"/>
</dbReference>
<keyword evidence="18" id="KW-1185">Reference proteome</keyword>
<dbReference type="Proteomes" id="UP000179920">
    <property type="component" value="Chromosome XI"/>
</dbReference>
<dbReference type="SUPFAM" id="SSF89009">
    <property type="entry name" value="GAT-like domain"/>
    <property type="match status" value="1"/>
</dbReference>
<dbReference type="SMART" id="SM00326">
    <property type="entry name" value="SH3"/>
    <property type="match status" value="1"/>
</dbReference>
<evidence type="ECO:0000256" key="8">
    <source>
        <dbReference type="ARBA" id="ARBA00022753"/>
    </source>
</evidence>
<evidence type="ECO:0000256" key="3">
    <source>
        <dbReference type="ARBA" id="ARBA00009666"/>
    </source>
</evidence>
<feature type="compositionally biased region" description="Low complexity" evidence="12">
    <location>
        <begin position="541"/>
        <end position="567"/>
    </location>
</feature>
<dbReference type="OrthoDB" id="10255964at2759"/>
<dbReference type="PROSITE" id="PS50330">
    <property type="entry name" value="UIM"/>
    <property type="match status" value="1"/>
</dbReference>
<feature type="compositionally biased region" description="Polar residues" evidence="12">
    <location>
        <begin position="464"/>
        <end position="484"/>
    </location>
</feature>
<dbReference type="PANTHER" id="PTHR45929:SF3">
    <property type="entry name" value="JAK PATHWAY SIGNAL TRANSDUCTION ADAPTOR MOLECULE"/>
    <property type="match status" value="1"/>
</dbReference>
<dbReference type="SMART" id="SM00288">
    <property type="entry name" value="VHS"/>
    <property type="match status" value="1"/>
</dbReference>
<dbReference type="InterPro" id="IPR036028">
    <property type="entry name" value="SH3-like_dom_sf"/>
</dbReference>
<keyword evidence="9" id="KW-0653">Protein transport</keyword>
<dbReference type="GO" id="GO:0035091">
    <property type="term" value="F:phosphatidylinositol binding"/>
    <property type="evidence" value="ECO:0007669"/>
    <property type="project" value="InterPro"/>
</dbReference>
<evidence type="ECO:0000256" key="6">
    <source>
        <dbReference type="ARBA" id="ARBA00022443"/>
    </source>
</evidence>
<evidence type="ECO:0000313" key="16">
    <source>
        <dbReference type="EMBL" id="SYW73820.1"/>
    </source>
</evidence>
<keyword evidence="10" id="KW-0472">Membrane</keyword>
<dbReference type="InterPro" id="IPR008942">
    <property type="entry name" value="ENTH_VHS"/>
</dbReference>
<feature type="region of interest" description="Disordered" evidence="12">
    <location>
        <begin position="428"/>
        <end position="594"/>
    </location>
</feature>
<evidence type="ECO:0000256" key="4">
    <source>
        <dbReference type="ARBA" id="ARBA00017923"/>
    </source>
</evidence>
<comment type="similarity">
    <text evidence="3">Belongs to the STAM family.</text>
</comment>
<feature type="domain" description="VHS" evidence="14">
    <location>
        <begin position="15"/>
        <end position="144"/>
    </location>
</feature>
<dbReference type="GO" id="GO:0033565">
    <property type="term" value="C:ESCRT-0 complex"/>
    <property type="evidence" value="ECO:0007669"/>
    <property type="project" value="TreeGrafter"/>
</dbReference>
<evidence type="ECO:0000256" key="12">
    <source>
        <dbReference type="SAM" id="MobiDB-lite"/>
    </source>
</evidence>
<dbReference type="SUPFAM" id="SSF50044">
    <property type="entry name" value="SH3-domain"/>
    <property type="match status" value="1"/>
</dbReference>
<dbReference type="Gene3D" id="2.30.30.40">
    <property type="entry name" value="SH3 Domains"/>
    <property type="match status" value="1"/>
</dbReference>
<reference evidence="16" key="3">
    <citation type="submission" date="2018-08" db="EMBL/GenBank/DDBJ databases">
        <authorList>
            <person name="Guldener U."/>
        </authorList>
    </citation>
    <scope>NUCLEOTIDE SEQUENCE</scope>
    <source>
        <strain evidence="16">UB2</strain>
    </source>
</reference>
<dbReference type="Gene3D" id="1.20.5.1940">
    <property type="match status" value="1"/>
</dbReference>
<comment type="subcellular location">
    <subcellularLocation>
        <location evidence="2">Endosome membrane</location>
        <topology evidence="2">Peripheral membrane protein</topology>
        <orientation evidence="2">Cytoplasmic side</orientation>
    </subcellularLocation>
</comment>
<dbReference type="Pfam" id="PF00018">
    <property type="entry name" value="SH3_1"/>
    <property type="match status" value="1"/>
</dbReference>
<reference evidence="17" key="2">
    <citation type="submission" date="2016-04" db="EMBL/GenBank/DDBJ databases">
        <authorList>
            <person name="Guldener U."/>
            <person name="Guldener U."/>
        </authorList>
    </citation>
    <scope>NUCLEOTIDE SEQUENCE [LARGE SCALE GENOMIC DNA]</scope>
    <source>
        <strain evidence="17">UB2112</strain>
    </source>
</reference>
<dbReference type="CDD" id="cd21386">
    <property type="entry name" value="GAT_Hse1"/>
    <property type="match status" value="1"/>
</dbReference>
<accession>A0A1K0G7H2</accession>
<dbReference type="CDD" id="cd16978">
    <property type="entry name" value="VHS_HSE1"/>
    <property type="match status" value="1"/>
</dbReference>
<evidence type="ECO:0000256" key="7">
    <source>
        <dbReference type="ARBA" id="ARBA00022448"/>
    </source>
</evidence>
<dbReference type="AlphaFoldDB" id="A0A1K0G7H2"/>
<proteinExistence type="inferred from homology"/>
<feature type="region of interest" description="Disordered" evidence="12">
    <location>
        <begin position="137"/>
        <end position="164"/>
    </location>
</feature>
<dbReference type="PRINTS" id="PR00452">
    <property type="entry name" value="SH3DOMAIN"/>
</dbReference>
<feature type="compositionally biased region" description="Basic and acidic residues" evidence="12">
    <location>
        <begin position="523"/>
        <end position="539"/>
    </location>
</feature>
<evidence type="ECO:0000313" key="15">
    <source>
        <dbReference type="EMBL" id="SAM83647.1"/>
    </source>
</evidence>
<dbReference type="Pfam" id="PF03127">
    <property type="entry name" value="GAT"/>
    <property type="match status" value="1"/>
</dbReference>
<comment type="function">
    <text evidence="1">Component of the ESCRT-0 complex which is the sorting receptor for ubiquitinated cargo proteins at the multivesicular body (MVB).</text>
</comment>
<dbReference type="InterPro" id="IPR004152">
    <property type="entry name" value="GAT_dom"/>
</dbReference>
<evidence type="ECO:0000259" key="13">
    <source>
        <dbReference type="PROSITE" id="PS50002"/>
    </source>
</evidence>
<evidence type="ECO:0000256" key="9">
    <source>
        <dbReference type="ARBA" id="ARBA00022927"/>
    </source>
</evidence>
<dbReference type="PROSITE" id="PS50002">
    <property type="entry name" value="SH3"/>
    <property type="match status" value="1"/>
</dbReference>
<keyword evidence="7" id="KW-0813">Transport</keyword>
<dbReference type="PRINTS" id="PR00499">
    <property type="entry name" value="P67PHOX"/>
</dbReference>
<evidence type="ECO:0000259" key="14">
    <source>
        <dbReference type="PROSITE" id="PS50179"/>
    </source>
</evidence>
<dbReference type="Gene3D" id="1.25.40.90">
    <property type="match status" value="1"/>
</dbReference>
<evidence type="ECO:0000256" key="10">
    <source>
        <dbReference type="ARBA" id="ARBA00023136"/>
    </source>
</evidence>
<protein>
    <recommendedName>
        <fullName evidence="4">Class E vacuolar protein-sorting machinery protein HSE1</fullName>
    </recommendedName>
    <alternativeName>
        <fullName evidence="5">Class E vacuolar protein-sorting machinery protein hse1</fullName>
    </alternativeName>
</protein>